<reference evidence="1" key="2">
    <citation type="submission" date="2023-09" db="EMBL/GenBank/DDBJ databases">
        <title>Ecological and genomic based identification of the Bifidobacterium adolescentis prototype of the healthy human gut microbiota.</title>
        <authorList>
            <person name="Lugli G.A."/>
            <person name="Argentini C."/>
            <person name="Tarracchini C."/>
            <person name="Fontana F."/>
            <person name="Alessandri G."/>
            <person name="Mancabelli L."/>
            <person name="Milani C."/>
            <person name="Turroni F."/>
            <person name="Ventura M."/>
        </authorList>
    </citation>
    <scope>NUCLEOTIDE SEQUENCE</scope>
    <source>
        <strain evidence="1">703B</strain>
    </source>
</reference>
<gene>
    <name evidence="1" type="ORF">B0703_07175</name>
</gene>
<keyword evidence="1" id="KW-0489">Methyltransferase</keyword>
<protein>
    <submittedName>
        <fullName evidence="1">Eco57I restriction-modification methylase domain-containing protein</fullName>
    </submittedName>
</protein>
<evidence type="ECO:0000313" key="2">
    <source>
        <dbReference type="Proteomes" id="UP000193179"/>
    </source>
</evidence>
<keyword evidence="1" id="KW-0808">Transferase</keyword>
<reference evidence="1" key="1">
    <citation type="journal article" date="2016" name="Sci. Rep.">
        <title>Evaluation of genetic diversity among strains of the human gut commensal Bifidobacterium adolescentis.</title>
        <authorList>
            <person name="Duranti S."/>
            <person name="Milani C."/>
            <person name="Lugli G.A."/>
            <person name="Mancabelli L."/>
            <person name="Turroni F."/>
            <person name="Ferrario C."/>
            <person name="Mangifesta M."/>
            <person name="Viappiani A."/>
            <person name="Sanchez B."/>
            <person name="Margolles A."/>
            <person name="van Sinderen D."/>
            <person name="Ventura M."/>
        </authorList>
    </citation>
    <scope>NUCLEOTIDE SEQUENCE</scope>
    <source>
        <strain evidence="1">703B</strain>
    </source>
</reference>
<dbReference type="RefSeq" id="WP_085346424.1">
    <property type="nucleotide sequence ID" value="NZ_CP133648.1"/>
</dbReference>
<organism evidence="1 2">
    <name type="scientific">Bifidobacterium adolescentis</name>
    <dbReference type="NCBI Taxonomy" id="1680"/>
    <lineage>
        <taxon>Bacteria</taxon>
        <taxon>Bacillati</taxon>
        <taxon>Actinomycetota</taxon>
        <taxon>Actinomycetes</taxon>
        <taxon>Bifidobacteriales</taxon>
        <taxon>Bifidobacteriaceae</taxon>
        <taxon>Bifidobacterium</taxon>
    </lineage>
</organism>
<name>A0AAF1A3Z0_BIFAD</name>
<dbReference type="GO" id="GO:0008168">
    <property type="term" value="F:methyltransferase activity"/>
    <property type="evidence" value="ECO:0007669"/>
    <property type="project" value="UniProtKB-KW"/>
</dbReference>
<dbReference type="EMBL" id="CP133648">
    <property type="protein sequence ID" value="WNE84786.1"/>
    <property type="molecule type" value="Genomic_DNA"/>
</dbReference>
<accession>A0AAF1A3Z0</accession>
<dbReference type="AlphaFoldDB" id="A0AAF1A3Z0"/>
<proteinExistence type="predicted"/>
<dbReference type="Proteomes" id="UP000193179">
    <property type="component" value="Chromosome"/>
</dbReference>
<sequence length="310" mass="35949">MDSVYAIAEKVELITPARFLFNAGSTPKSWNQKMLNDEHFKVESYEPDASKVFPDTDIKGGVAITYRDDTKNFGAIGIFTTYEKLNSLLRKIHKTENKLNLSKIVTNRGIYRFSDKMYKENPHEMERITDSRILSNAFDRFPEFFFPEKPNDNHSYVRIFGKSSGKRVYRWLRKDYLAETENLDKYKVLVPKANGSGTFGEVLSSPLVCEKGTGFTETFIAIGAVNTYDEAKSILKYIKTKFARTMLDVLKITQDNTRPTWRLVPLQNFTNESDIDWSKSIPEIDQQLYRKYGLEDDEIEFIESHVKEMN</sequence>
<evidence type="ECO:0000313" key="1">
    <source>
        <dbReference type="EMBL" id="WNE84786.1"/>
    </source>
</evidence>
<dbReference type="GO" id="GO:0032259">
    <property type="term" value="P:methylation"/>
    <property type="evidence" value="ECO:0007669"/>
    <property type="project" value="UniProtKB-KW"/>
</dbReference>